<comment type="pathway">
    <text evidence="11">Sulfur metabolism; glutathione metabolism.</text>
</comment>
<dbReference type="SUPFAM" id="SSF56235">
    <property type="entry name" value="N-terminal nucleophile aminohydrolases (Ntn hydrolases)"/>
    <property type="match status" value="1"/>
</dbReference>
<evidence type="ECO:0000256" key="1">
    <source>
        <dbReference type="ARBA" id="ARBA00001049"/>
    </source>
</evidence>
<dbReference type="PROSITE" id="PS00462">
    <property type="entry name" value="G_GLU_TRANSPEPTIDASE"/>
    <property type="match status" value="1"/>
</dbReference>
<dbReference type="InterPro" id="IPR000101">
    <property type="entry name" value="GGT_peptidase"/>
</dbReference>
<dbReference type="EC" id="3.4.19.13" evidence="11"/>
<dbReference type="Pfam" id="PF01019">
    <property type="entry name" value="G_glu_transpept"/>
    <property type="match status" value="1"/>
</dbReference>
<accession>A0A0B6AU97</accession>
<reference evidence="12 13" key="1">
    <citation type="journal article" date="2015" name="Genome Announc.">
        <title>Complete genome sequences for 35 biothreat assay-relevant bacillus species.</title>
        <authorList>
            <person name="Johnson S.L."/>
            <person name="Daligault H.E."/>
            <person name="Davenport K.W."/>
            <person name="Jaissle J."/>
            <person name="Frey K.G."/>
            <person name="Ladner J.T."/>
            <person name="Broomall S.M."/>
            <person name="Bishop-Lilly K.A."/>
            <person name="Bruce D.C."/>
            <person name="Gibbons H.S."/>
            <person name="Coyne S.R."/>
            <person name="Lo C.C."/>
            <person name="Meincke L."/>
            <person name="Munk A.C."/>
            <person name="Koroleva G.I."/>
            <person name="Rosenzweig C.N."/>
            <person name="Palacios G.F."/>
            <person name="Redden C.L."/>
            <person name="Minogue T.D."/>
            <person name="Chain P.S."/>
        </authorList>
    </citation>
    <scope>NUCLEOTIDE SEQUENCE [LARGE SCALE GENOMIC DNA]</scope>
    <source>
        <strain evidence="13">ATCC 14581 / DSM 32 / JCM 2506 / NBRC 15308 / NCIMB 9376 / NCTC 10342 / NRRL B-14308 / VKM B-512</strain>
    </source>
</reference>
<dbReference type="EMBL" id="CP009920">
    <property type="protein sequence ID" value="AJI23399.1"/>
    <property type="molecule type" value="Genomic_DNA"/>
</dbReference>
<feature type="active site" description="Nucleophile" evidence="9">
    <location>
        <position position="381"/>
    </location>
</feature>
<dbReference type="GO" id="GO:0006751">
    <property type="term" value="P:glutathione catabolic process"/>
    <property type="evidence" value="ECO:0007669"/>
    <property type="project" value="UniProtKB-UniRule"/>
</dbReference>
<keyword evidence="11" id="KW-0317">Glutathione biosynthesis</keyword>
<evidence type="ECO:0000256" key="10">
    <source>
        <dbReference type="PIRSR" id="PIRSR600101-2"/>
    </source>
</evidence>
<comment type="subunit">
    <text evidence="11">This enzyme consists of two polypeptide chains, which are synthesized in precursor form from a single polypeptide.</text>
</comment>
<gene>
    <name evidence="12" type="primary">ggt</name>
    <name evidence="12" type="ORF">BG04_3844</name>
</gene>
<comment type="catalytic activity">
    <reaction evidence="1 11">
        <text>an S-substituted glutathione + H2O = an S-substituted L-cysteinylglycine + L-glutamate</text>
        <dbReference type="Rhea" id="RHEA:59468"/>
        <dbReference type="ChEBI" id="CHEBI:15377"/>
        <dbReference type="ChEBI" id="CHEBI:29985"/>
        <dbReference type="ChEBI" id="CHEBI:90779"/>
        <dbReference type="ChEBI" id="CHEBI:143103"/>
        <dbReference type="EC" id="3.4.19.13"/>
    </reaction>
</comment>
<dbReference type="GO" id="GO:0103068">
    <property type="term" value="F:leukotriene C4 gamma-glutamyl transferase activity"/>
    <property type="evidence" value="ECO:0007669"/>
    <property type="project" value="UniProtKB-EC"/>
</dbReference>
<dbReference type="InterPro" id="IPR043137">
    <property type="entry name" value="GGT_ssub_C"/>
</dbReference>
<comment type="similarity">
    <text evidence="3 11">Belongs to the gamma-glutamyltransferase family.</text>
</comment>
<dbReference type="Gene3D" id="3.60.20.40">
    <property type="match status" value="1"/>
</dbReference>
<keyword evidence="5 11" id="KW-0378">Hydrolase</keyword>
<evidence type="ECO:0000313" key="12">
    <source>
        <dbReference type="EMBL" id="AJI23399.1"/>
    </source>
</evidence>
<dbReference type="Proteomes" id="UP000031829">
    <property type="component" value="Chromosome"/>
</dbReference>
<evidence type="ECO:0000256" key="3">
    <source>
        <dbReference type="ARBA" id="ARBA00009381"/>
    </source>
</evidence>
<name>A0A0B6AU97_PRIM2</name>
<dbReference type="EC" id="2.3.2.2" evidence="11"/>
<sequence>MINGKSLSRSGKSSYRRETAVGKTGMVASAHPIATDAGEQVLKAGGNAIDAAIAVQFGLNVGEPMMTGIGGSGFFMVYHNESKTTKIFDGHSQAPKAAYPEMFLDEDKEVIPFRKRSTHATAIGIPGILKAMEAARKEYGTKPLAELIEPAAKAAEAGVETNWVLGDILKTYAYRLGEHAKQLYSPNGKPMQEGDMINKKDLAKTFRILQEKGIEAFYEGEIAEAIISTIKEHGGFMELSDLKEYQIKIDEPVWGDYKGYRIASSNMPSAGGTTVLQILKLLEDFDVSQYDVKSWEKYYLFAEAMRIAFSDKIAFSGDPAYSDIPLKGLLNDEYIKERQKLINWKHKNEKVDFGNPWNYEKGQKVNVVRQPYEPERELSETTHFTVVDRWGNIVACTSTVEHPFGTGIMVKDHGFLLNNELTDFDAIPGGLNQADAGKRPVSCKSPTIVFKDSEPVLTLGSPGGPTIVGSVFQTLINVLDYGMDIKEAIEEPRIFNSTGSLIGWEAGVDMNAKGELEAMGFNFGDEPFPIGNVQGIQIDKETGRLFGAADSSREGKATGLDS</sequence>
<dbReference type="GO" id="GO:0006750">
    <property type="term" value="P:glutathione biosynthetic process"/>
    <property type="evidence" value="ECO:0007669"/>
    <property type="project" value="UniProtKB-KW"/>
</dbReference>
<keyword evidence="6 11" id="KW-0865">Zymogen</keyword>
<proteinExistence type="inferred from homology"/>
<feature type="binding site" evidence="10">
    <location>
        <position position="464"/>
    </location>
    <ligand>
        <name>L-glutamate</name>
        <dbReference type="ChEBI" id="CHEBI:29985"/>
    </ligand>
</feature>
<protein>
    <recommendedName>
        <fullName evidence="11">Glutathione hydrolase proenzyme</fullName>
        <ecNumber evidence="11">2.3.2.2</ecNumber>
        <ecNumber evidence="11">3.4.19.13</ecNumber>
    </recommendedName>
    <component>
        <recommendedName>
            <fullName evidence="11">Glutathione hydrolase large chain</fullName>
        </recommendedName>
    </component>
    <component>
        <recommendedName>
            <fullName evidence="11">Glutathione hydrolase small chain</fullName>
        </recommendedName>
    </component>
</protein>
<dbReference type="InterPro" id="IPR029055">
    <property type="entry name" value="Ntn_hydrolases_N"/>
</dbReference>
<dbReference type="UniPathway" id="UPA00204"/>
<keyword evidence="7 11" id="KW-0012">Acyltransferase</keyword>
<dbReference type="MEROPS" id="T03.001"/>
<comment type="PTM">
    <text evidence="11">Cleaved by autocatalysis into a large and a small subunit.</text>
</comment>
<dbReference type="GeneID" id="93641892"/>
<dbReference type="InterPro" id="IPR043138">
    <property type="entry name" value="GGT_lsub"/>
</dbReference>
<dbReference type="NCBIfam" id="TIGR00066">
    <property type="entry name" value="g_glut_trans"/>
    <property type="match status" value="1"/>
</dbReference>
<comment type="catalytic activity">
    <reaction evidence="8 11">
        <text>an N-terminal (5-L-glutamyl)-[peptide] + an alpha-amino acid = 5-L-glutamyl amino acid + an N-terminal L-alpha-aminoacyl-[peptide]</text>
        <dbReference type="Rhea" id="RHEA:23904"/>
        <dbReference type="Rhea" id="RHEA-COMP:9780"/>
        <dbReference type="Rhea" id="RHEA-COMP:9795"/>
        <dbReference type="ChEBI" id="CHEBI:77644"/>
        <dbReference type="ChEBI" id="CHEBI:78597"/>
        <dbReference type="ChEBI" id="CHEBI:78599"/>
        <dbReference type="ChEBI" id="CHEBI:78608"/>
        <dbReference type="EC" id="2.3.2.2"/>
    </reaction>
</comment>
<dbReference type="PANTHER" id="PTHR43199:SF1">
    <property type="entry name" value="GLUTATHIONE HYDROLASE PROENZYME"/>
    <property type="match status" value="1"/>
</dbReference>
<keyword evidence="4 11" id="KW-0808">Transferase</keyword>
<evidence type="ECO:0000256" key="11">
    <source>
        <dbReference type="RuleBase" id="RU368036"/>
    </source>
</evidence>
<organism evidence="12 13">
    <name type="scientific">Priestia megaterium (strain ATCC 14581 / DSM 32 / CCUG 1817 / JCM 2506 / NBRC 15308 / NCIMB 9376 / NCTC 10342 / NRRL B-14308 / VKM B-512 / Ford 19)</name>
    <name type="common">Bacillus megaterium</name>
    <dbReference type="NCBI Taxonomy" id="1348623"/>
    <lineage>
        <taxon>Bacteria</taxon>
        <taxon>Bacillati</taxon>
        <taxon>Bacillota</taxon>
        <taxon>Bacilli</taxon>
        <taxon>Bacillales</taxon>
        <taxon>Bacillaceae</taxon>
        <taxon>Priestia</taxon>
    </lineage>
</organism>
<dbReference type="PRINTS" id="PR01210">
    <property type="entry name" value="GGTRANSPTASE"/>
</dbReference>
<comment type="catalytic activity">
    <reaction evidence="2 11">
        <text>glutathione + H2O = L-cysteinylglycine + L-glutamate</text>
        <dbReference type="Rhea" id="RHEA:28807"/>
        <dbReference type="ChEBI" id="CHEBI:15377"/>
        <dbReference type="ChEBI" id="CHEBI:29985"/>
        <dbReference type="ChEBI" id="CHEBI:57925"/>
        <dbReference type="ChEBI" id="CHEBI:61694"/>
        <dbReference type="EC" id="3.4.19.13"/>
    </reaction>
</comment>
<dbReference type="AlphaFoldDB" id="A0A0B6AU97"/>
<evidence type="ECO:0000256" key="7">
    <source>
        <dbReference type="ARBA" id="ARBA00023315"/>
    </source>
</evidence>
<dbReference type="InterPro" id="IPR055262">
    <property type="entry name" value="GGT_CS"/>
</dbReference>
<evidence type="ECO:0000256" key="2">
    <source>
        <dbReference type="ARBA" id="ARBA00001089"/>
    </source>
</evidence>
<dbReference type="PANTHER" id="PTHR43199">
    <property type="entry name" value="GLUTATHIONE HYDROLASE"/>
    <property type="match status" value="1"/>
</dbReference>
<evidence type="ECO:0000256" key="8">
    <source>
        <dbReference type="ARBA" id="ARBA00047417"/>
    </source>
</evidence>
<evidence type="ECO:0000256" key="4">
    <source>
        <dbReference type="ARBA" id="ARBA00022679"/>
    </source>
</evidence>
<evidence type="ECO:0000256" key="5">
    <source>
        <dbReference type="ARBA" id="ARBA00022801"/>
    </source>
</evidence>
<dbReference type="Gene3D" id="1.10.246.130">
    <property type="match status" value="1"/>
</dbReference>
<evidence type="ECO:0000256" key="9">
    <source>
        <dbReference type="PIRSR" id="PIRSR600101-1"/>
    </source>
</evidence>
<evidence type="ECO:0000313" key="13">
    <source>
        <dbReference type="Proteomes" id="UP000031829"/>
    </source>
</evidence>
<evidence type="ECO:0000256" key="6">
    <source>
        <dbReference type="ARBA" id="ARBA00023145"/>
    </source>
</evidence>
<dbReference type="RefSeq" id="WP_034653252.1">
    <property type="nucleotide sequence ID" value="NZ_BCVB01000002.1"/>
</dbReference>
<dbReference type="GO" id="GO:0036374">
    <property type="term" value="F:glutathione hydrolase activity"/>
    <property type="evidence" value="ECO:0007669"/>
    <property type="project" value="UniProtKB-UniRule"/>
</dbReference>
<dbReference type="HOGENOM" id="CLU_014813_0_3_9"/>
<feature type="binding site" evidence="10">
    <location>
        <position position="423"/>
    </location>
    <ligand>
        <name>L-glutamate</name>
        <dbReference type="ChEBI" id="CHEBI:29985"/>
    </ligand>
</feature>
<dbReference type="InterPro" id="IPR051792">
    <property type="entry name" value="GGT_bact"/>
</dbReference>
<dbReference type="KEGG" id="bmeg:BG04_3844"/>